<dbReference type="GO" id="GO:0006749">
    <property type="term" value="P:glutathione metabolic process"/>
    <property type="evidence" value="ECO:0007669"/>
    <property type="project" value="TreeGrafter"/>
</dbReference>
<dbReference type="InterPro" id="IPR004046">
    <property type="entry name" value="GST_C"/>
</dbReference>
<feature type="domain" description="GST N-terminal" evidence="2">
    <location>
        <begin position="1"/>
        <end position="82"/>
    </location>
</feature>
<protein>
    <submittedName>
        <fullName evidence="4">Glutathione S-transferase epsilon</fullName>
        <ecNumber evidence="4">2.5.1.18</ecNumber>
    </submittedName>
</protein>
<gene>
    <name evidence="4" type="primary">GSTe2</name>
</gene>
<comment type="subunit">
    <text evidence="1">Homodimer.</text>
</comment>
<dbReference type="Pfam" id="PF14497">
    <property type="entry name" value="GST_C_3"/>
    <property type="match status" value="1"/>
</dbReference>
<proteinExistence type="evidence at transcript level"/>
<dbReference type="GO" id="GO:0004364">
    <property type="term" value="F:glutathione transferase activity"/>
    <property type="evidence" value="ECO:0007669"/>
    <property type="project" value="UniProtKB-EC"/>
</dbReference>
<dbReference type="CDD" id="cd03045">
    <property type="entry name" value="GST_N_Delta_Epsilon"/>
    <property type="match status" value="1"/>
</dbReference>
<dbReference type="CDD" id="cd03177">
    <property type="entry name" value="GST_C_Delta_Epsilon"/>
    <property type="match status" value="1"/>
</dbReference>
<dbReference type="SUPFAM" id="SSF52833">
    <property type="entry name" value="Thioredoxin-like"/>
    <property type="match status" value="1"/>
</dbReference>
<dbReference type="SFLD" id="SFLDG01153">
    <property type="entry name" value="Main.4:_Theta-like"/>
    <property type="match status" value="1"/>
</dbReference>
<dbReference type="EMBL" id="KJ868733">
    <property type="protein sequence ID" value="AIL23534.1"/>
    <property type="molecule type" value="mRNA"/>
</dbReference>
<evidence type="ECO:0000259" key="3">
    <source>
        <dbReference type="PROSITE" id="PS50405"/>
    </source>
</evidence>
<dbReference type="PANTHER" id="PTHR43969:SF3">
    <property type="entry name" value="GLUTATHIONE S TRANSFERASE E11, ISOFORM A-RELATED"/>
    <property type="match status" value="1"/>
</dbReference>
<reference evidence="4" key="1">
    <citation type="submission" date="2014-05" db="EMBL/GenBank/DDBJ databases">
        <title>Identification of putative glutathione S-transferase genes from Tenebrio molitor.</title>
        <authorList>
            <person name="Liu S."/>
        </authorList>
    </citation>
    <scope>NUCLEOTIDE SEQUENCE</scope>
    <source>
        <strain evidence="4">AAU-P</strain>
    </source>
</reference>
<name>A0A077CVW9_TENMO</name>
<keyword evidence="4" id="KW-0808">Transferase</keyword>
<dbReference type="InterPro" id="IPR004045">
    <property type="entry name" value="Glutathione_S-Trfase_N"/>
</dbReference>
<dbReference type="SFLD" id="SFLDG00358">
    <property type="entry name" value="Main_(cytGST)"/>
    <property type="match status" value="1"/>
</dbReference>
<dbReference type="Pfam" id="PF02798">
    <property type="entry name" value="GST_N"/>
    <property type="match status" value="1"/>
</dbReference>
<dbReference type="FunFam" id="3.40.30.10:FF:000034">
    <property type="entry name" value="glutathione S-transferase 1"/>
    <property type="match status" value="1"/>
</dbReference>
<feature type="domain" description="GST C-terminal" evidence="3">
    <location>
        <begin position="88"/>
        <end position="222"/>
    </location>
</feature>
<evidence type="ECO:0000259" key="2">
    <source>
        <dbReference type="PROSITE" id="PS50404"/>
    </source>
</evidence>
<dbReference type="InterPro" id="IPR036249">
    <property type="entry name" value="Thioredoxin-like_sf"/>
</dbReference>
<dbReference type="AlphaFoldDB" id="A0A077CVW9"/>
<dbReference type="FunFam" id="1.20.1050.10:FF:000007">
    <property type="entry name" value="Glutathione S-transferase 1-1"/>
    <property type="match status" value="1"/>
</dbReference>
<dbReference type="OrthoDB" id="2309723at2759"/>
<dbReference type="InterPro" id="IPR036282">
    <property type="entry name" value="Glutathione-S-Trfase_C_sf"/>
</dbReference>
<dbReference type="PROSITE" id="PS50404">
    <property type="entry name" value="GST_NTER"/>
    <property type="match status" value="1"/>
</dbReference>
<dbReference type="SUPFAM" id="SSF47616">
    <property type="entry name" value="GST C-terminal domain-like"/>
    <property type="match status" value="1"/>
</dbReference>
<dbReference type="Gene3D" id="1.20.1050.10">
    <property type="match status" value="1"/>
</dbReference>
<dbReference type="InterPro" id="IPR010987">
    <property type="entry name" value="Glutathione-S-Trfase_C-like"/>
</dbReference>
<dbReference type="PROSITE" id="PS50405">
    <property type="entry name" value="GST_CTER"/>
    <property type="match status" value="1"/>
</dbReference>
<dbReference type="EC" id="2.5.1.18" evidence="4"/>
<dbReference type="Gene3D" id="3.40.30.10">
    <property type="entry name" value="Glutaredoxin"/>
    <property type="match status" value="1"/>
</dbReference>
<dbReference type="SFLD" id="SFLDS00019">
    <property type="entry name" value="Glutathione_Transferase_(cytos"/>
    <property type="match status" value="1"/>
</dbReference>
<evidence type="ECO:0000256" key="1">
    <source>
        <dbReference type="ARBA" id="ARBA00011738"/>
    </source>
</evidence>
<organism evidence="4">
    <name type="scientific">Tenebrio molitor</name>
    <name type="common">Yellow mealworm beetle</name>
    <dbReference type="NCBI Taxonomy" id="7067"/>
    <lineage>
        <taxon>Eukaryota</taxon>
        <taxon>Metazoa</taxon>
        <taxon>Ecdysozoa</taxon>
        <taxon>Arthropoda</taxon>
        <taxon>Hexapoda</taxon>
        <taxon>Insecta</taxon>
        <taxon>Pterygota</taxon>
        <taxon>Neoptera</taxon>
        <taxon>Endopterygota</taxon>
        <taxon>Coleoptera</taxon>
        <taxon>Polyphaga</taxon>
        <taxon>Cucujiformia</taxon>
        <taxon>Tenebrionidae</taxon>
        <taxon>Tenebrio</taxon>
    </lineage>
</organism>
<dbReference type="PANTHER" id="PTHR43969">
    <property type="entry name" value="GLUTATHIONE S TRANSFERASE D10, ISOFORM A-RELATED"/>
    <property type="match status" value="1"/>
</dbReference>
<accession>A0A077CVW9</accession>
<sequence>MSLKLLYASQSPPSRASLLTIRALGLDVDLVQVNLAAHEHLTTEFLEINPFHTVPTLQDEDFTIWDSHAINAYLVDKHADDDSLYPKDLQKRAVVDQRLHFDSHVLSARLGAILSSILREGAKTIAKDKADALLQGLTLIESVFESTKNSFIAGNTLTIADFSIVATISSANAVLPLASNRFPHIFEWLARMEALPYYKEANQEGLDAFSALIKSKHIVRQISAR</sequence>
<evidence type="ECO:0000313" key="4">
    <source>
        <dbReference type="EMBL" id="AIL23534.1"/>
    </source>
</evidence>
<dbReference type="InterPro" id="IPR040079">
    <property type="entry name" value="Glutathione_S-Trfase"/>
</dbReference>